<accession>A0A1X7A4V0</accession>
<dbReference type="GO" id="GO:0047200">
    <property type="term" value="F:tetrahydrodipicolinate N-acetyltransferase activity"/>
    <property type="evidence" value="ECO:0007669"/>
    <property type="project" value="UniProtKB-EC"/>
</dbReference>
<reference evidence="3" key="1">
    <citation type="submission" date="2017-03" db="EMBL/GenBank/DDBJ databases">
        <authorList>
            <person name="Rodrigo-Torres L."/>
            <person name="Arahal R.D."/>
            <person name="Lucena T."/>
        </authorList>
    </citation>
    <scope>NUCLEOTIDE SEQUENCE [LARGE SCALE GENOMIC DNA]</scope>
    <source>
        <strain evidence="3">CECT 8370</strain>
    </source>
</reference>
<dbReference type="InterPro" id="IPR011004">
    <property type="entry name" value="Trimer_LpxA-like_sf"/>
</dbReference>
<keyword evidence="2" id="KW-0012">Acyltransferase</keyword>
<keyword evidence="3" id="KW-1185">Reference proteome</keyword>
<dbReference type="InterPro" id="IPR050179">
    <property type="entry name" value="Trans_hexapeptide_repeat"/>
</dbReference>
<evidence type="ECO:0000313" key="3">
    <source>
        <dbReference type="Proteomes" id="UP000194012"/>
    </source>
</evidence>
<dbReference type="OrthoDB" id="9815592at2"/>
<protein>
    <submittedName>
        <fullName evidence="2">2,3,4,5-tetrahydropyridine-2,6-dicarboxylate N-acetyltransferase</fullName>
        <ecNumber evidence="2">2.3.1.89</ecNumber>
    </submittedName>
</protein>
<dbReference type="EMBL" id="FWFJ01000044">
    <property type="protein sequence ID" value="SLN70210.1"/>
    <property type="molecule type" value="Genomic_DNA"/>
</dbReference>
<evidence type="ECO:0000313" key="2">
    <source>
        <dbReference type="EMBL" id="SLN70210.1"/>
    </source>
</evidence>
<keyword evidence="2" id="KW-0808">Transferase</keyword>
<dbReference type="AlphaFoldDB" id="A0A1X7A4V0"/>
<proteinExistence type="inferred from homology"/>
<organism evidence="2 3">
    <name type="scientific">Roseovarius gaetbuli</name>
    <dbReference type="NCBI Taxonomy" id="1356575"/>
    <lineage>
        <taxon>Bacteria</taxon>
        <taxon>Pseudomonadati</taxon>
        <taxon>Pseudomonadota</taxon>
        <taxon>Alphaproteobacteria</taxon>
        <taxon>Rhodobacterales</taxon>
        <taxon>Roseobacteraceae</taxon>
        <taxon>Roseovarius</taxon>
    </lineage>
</organism>
<dbReference type="InterPro" id="IPR001451">
    <property type="entry name" value="Hexapep"/>
</dbReference>
<dbReference type="EC" id="2.3.1.89" evidence="2"/>
<name>A0A1X7A4V0_9RHOB</name>
<dbReference type="Gene3D" id="2.160.10.10">
    <property type="entry name" value="Hexapeptide repeat proteins"/>
    <property type="match status" value="1"/>
</dbReference>
<dbReference type="SUPFAM" id="SSF51161">
    <property type="entry name" value="Trimeric LpxA-like enzymes"/>
    <property type="match status" value="1"/>
</dbReference>
<dbReference type="Pfam" id="PF00132">
    <property type="entry name" value="Hexapep"/>
    <property type="match status" value="1"/>
</dbReference>
<dbReference type="RefSeq" id="WP_085828284.1">
    <property type="nucleotide sequence ID" value="NZ_FWFJ01000044.1"/>
</dbReference>
<evidence type="ECO:0000256" key="1">
    <source>
        <dbReference type="ARBA" id="ARBA00007274"/>
    </source>
</evidence>
<dbReference type="PANTHER" id="PTHR43300">
    <property type="entry name" value="ACETYLTRANSFERASE"/>
    <property type="match status" value="1"/>
</dbReference>
<dbReference type="Proteomes" id="UP000194012">
    <property type="component" value="Unassembled WGS sequence"/>
</dbReference>
<comment type="similarity">
    <text evidence="1">Belongs to the transferase hexapeptide repeat family.</text>
</comment>
<gene>
    <name evidence="2" type="primary">dapH_2</name>
    <name evidence="2" type="ORF">ROG8370_03343</name>
</gene>
<sequence>MYDTLISSEARIGQNVRLGACVRIYGNVEIGDDCQIGDFCVIGHPTARADSAPLRLGADANIRSHAVIYEGSDIGPKLETGHHVVIREGSMIGENLRLGNFSDIEGTCKIGDFVRMHGYAHVGKHSIIGDFVWLFSLTTLMNDPLPPSHLEAPVEIGDMATVCVNAQLMPGTRIGRGAFVAAGATAQGDIPAGVIVTGPDSEIAGPVRFMMHMQTRTRHPWPRHFTDAYPEHVRDRITALAADIETEAADAAQFD</sequence>
<dbReference type="PANTHER" id="PTHR43300:SF10">
    <property type="entry name" value="2,3,4,5-TETRAHYDROPYRIDINE-2,6-DICARBOXYLATE N-ACETYLTRANSFERASE"/>
    <property type="match status" value="1"/>
</dbReference>